<dbReference type="InterPro" id="IPR007083">
    <property type="entry name" value="RNA_pol_Rpb1_4"/>
</dbReference>
<dbReference type="InterPro" id="IPR007081">
    <property type="entry name" value="RNA_pol_Rpb1_5"/>
</dbReference>
<name>A0A191T5E4_9VIRI</name>
<dbReference type="GO" id="GO:0003677">
    <property type="term" value="F:DNA binding"/>
    <property type="evidence" value="ECO:0007669"/>
    <property type="project" value="UniProtKB-UniRule"/>
</dbReference>
<comment type="subcellular location">
    <subcellularLocation>
        <location evidence="5">Plastid</location>
        <location evidence="5">Chloroplast</location>
    </subcellularLocation>
</comment>
<keyword evidence="8" id="KW-0150">Chloroplast</keyword>
<keyword evidence="4 5" id="KW-0804">Transcription</keyword>
<dbReference type="GO" id="GO:0009507">
    <property type="term" value="C:chloroplast"/>
    <property type="evidence" value="ECO:0007669"/>
    <property type="project" value="UniProtKB-SubCell"/>
</dbReference>
<dbReference type="EMBL" id="KU646492">
    <property type="protein sequence ID" value="ANI25621.1"/>
    <property type="molecule type" value="Genomic_DNA"/>
</dbReference>
<evidence type="ECO:0000256" key="2">
    <source>
        <dbReference type="ARBA" id="ARBA00022679"/>
    </source>
</evidence>
<comment type="catalytic activity">
    <reaction evidence="5">
        <text>RNA(n) + a ribonucleoside 5'-triphosphate = RNA(n+1) + diphosphate</text>
        <dbReference type="Rhea" id="RHEA:21248"/>
        <dbReference type="Rhea" id="RHEA-COMP:14527"/>
        <dbReference type="Rhea" id="RHEA-COMP:17342"/>
        <dbReference type="ChEBI" id="CHEBI:33019"/>
        <dbReference type="ChEBI" id="CHEBI:61557"/>
        <dbReference type="ChEBI" id="CHEBI:140395"/>
        <dbReference type="EC" id="2.7.7.6"/>
    </reaction>
</comment>
<reference evidence="8" key="1">
    <citation type="journal article" date="2016" name="Front. Plant Sci.">
        <title>Comparative Chloroplast Genome Analyses of Streptophyte Green Algae Uncover Major Structural Alterations in the Klebsormidiophyceae, Coleochaetophyceae and Zygnematophyceae.</title>
        <authorList>
            <person name="Lemieux C."/>
            <person name="Otis C."/>
            <person name="Turmel M."/>
        </authorList>
    </citation>
    <scope>NUCLEOTIDE SEQUENCE</scope>
</reference>
<evidence type="ECO:0000256" key="4">
    <source>
        <dbReference type="ARBA" id="ARBA00023163"/>
    </source>
</evidence>
<dbReference type="CDD" id="cd02655">
    <property type="entry name" value="RNAP_beta'_C"/>
    <property type="match status" value="1"/>
</dbReference>
<keyword evidence="1 5" id="KW-0240">DNA-directed RNA polymerase</keyword>
<keyword evidence="8" id="KW-0934">Plastid</keyword>
<dbReference type="Gene3D" id="1.10.132.30">
    <property type="match status" value="1"/>
</dbReference>
<accession>A0A191T5E4</accession>
<evidence type="ECO:0000256" key="5">
    <source>
        <dbReference type="HAMAP-Rule" id="MF_01324"/>
    </source>
</evidence>
<dbReference type="PANTHER" id="PTHR48443:SF1">
    <property type="entry name" value="DNA-DIRECTED RNA POLYMERASE SUBUNIT BETA"/>
    <property type="match status" value="1"/>
</dbReference>
<dbReference type="InterPro" id="IPR042102">
    <property type="entry name" value="RNA_pol_Rpb1_3_sf"/>
</dbReference>
<keyword evidence="2 5" id="KW-0808">Transferase</keyword>
<dbReference type="GO" id="GO:0008270">
    <property type="term" value="F:zinc ion binding"/>
    <property type="evidence" value="ECO:0007669"/>
    <property type="project" value="UniProtKB-UniRule"/>
</dbReference>
<dbReference type="Pfam" id="PF05000">
    <property type="entry name" value="RNA_pol_Rpb1_4"/>
    <property type="match status" value="1"/>
</dbReference>
<dbReference type="AlphaFoldDB" id="A0A191T5E4"/>
<evidence type="ECO:0000256" key="1">
    <source>
        <dbReference type="ARBA" id="ARBA00022478"/>
    </source>
</evidence>
<comment type="function">
    <text evidence="5">DNA-dependent RNA polymerase catalyzes the transcription of DNA into RNA using the four ribonucleoside triphosphates as substrates.</text>
</comment>
<proteinExistence type="inferred from homology"/>
<sequence>MARLTAEFGDRIYYNQVMDRGAMRQLIGRLITYLGSNCTAQILDQLKTLGFRHATQAGISLGVDDLITTPSKTWLIRDAEYQAHTSEEQYRRGSIHAVEKLRHVVETWHTTSEYLKREMTSHFRITDPLNPVHIMSFSGARGNVSQVHQLVGMRGLMANPQGNIIDLPIQSNLREGLSLTEYIISCYGARKGVVDTAVRTADAGYLTRRLVEVVQHVVIRNPDCETMQGIRLNSIRDRKTTREVSAGSNSLLSLQERLIGRVLARNVFLGQRCIAIRNQDLAPDLVNSLVNLPKTFSPIAPLTGTSEIIVRSPLTCKSMPRACQRCYGWDLSCGNLVEIGAAIGIVAGQSIGEPGTQLTLRTFHTGGVFTGGVAEHVRAPFNGIVHFSIPPGTQKTKIIQPTRNRHGRPAWTCPEAFSVIIEDLVGKKKVLNVPQDSLLLVKNHQYVQSRQIIAEVRASIAPLKEKIEKNIYSHIQGEIFYNPIGLRASCLKQRHFLHFLCSSSRVNLWMEFASSRSYLSPIVEKTSYIWIFSGHLNKFLNATLNLSFFYQTQDYIQRDLPIGIRNHVLCCPQALLFSTYNRQRSIALWVQGGRKKSTISSLKSTYRGAQHIKIFSKHTGSIHTISEQNEWILTLSFGDQFSKKMSSYLINAPLSCKDFSSPTKQEEDLPEKGILNYPLSKTTTFLKQRLLKVGPPAILLTKGVKEGDSSIGLLGQFFVFLKEFSILSVRTFVSTIQISFFVKKNIPSVLWITDETTFERKEKKLFINDNKNIYHIKNWLLSIYFLIWCHFIQWDSDEARSELINFSSLGATPLRGPTGKEQKIVSLQRLKELRAEGTKGQQVKIGQSICPSRDPGNKDIEPFIHNMIPESGHILSLNEGRRVLIRLAKLYLIPTGGVAHAFHKQAINEGDTLVTLAYERLKASDIIQGLPKAEQLLEARIGNQVVINLYMRFEILVARIKEQLRNYIGSLTQMDLMLSQISVNRASKALEYSQLETVDQVQKVYLSQGVYISDKHFEVIVRQMSGKIAIVENTDFTAFSPKAVIRTAFPYDVLGVFFPGELLEISKAQRMNRVLYKPLPCKPVLLGITQASLNANSFLSEASFERTITVLSRSALQGRMDWLKGLKENVLLSKMIPAGTGLKQAPVVWIPDGTGTFFSIHQQNTFKKKKFTSLSGAQHRHKVPMRKIFSSLVPLRENNTIVVQNKRSAPMVCLCKPYITKRNWLHTSLKQLTEQSLNYETKKICLQQLTNNFLPKKKKISSIF</sequence>
<evidence type="ECO:0000313" key="8">
    <source>
        <dbReference type="EMBL" id="ANI25621.1"/>
    </source>
</evidence>
<keyword evidence="3 5" id="KW-0548">Nucleotidyltransferase</keyword>
<dbReference type="PANTHER" id="PTHR48443">
    <property type="entry name" value="DNA-DIRECTED RNA POLYMERASE SUBUNIT BETA"/>
    <property type="match status" value="1"/>
</dbReference>
<feature type="binding site" evidence="5">
    <location>
        <position position="326"/>
    </location>
    <ligand>
        <name>Zn(2+)</name>
        <dbReference type="ChEBI" id="CHEBI:29105"/>
    </ligand>
</feature>
<keyword evidence="5" id="KW-0479">Metal-binding</keyword>
<dbReference type="Gene3D" id="1.10.150.390">
    <property type="match status" value="1"/>
</dbReference>
<dbReference type="SUPFAM" id="SSF64484">
    <property type="entry name" value="beta and beta-prime subunits of DNA dependent RNA-polymerase"/>
    <property type="match status" value="1"/>
</dbReference>
<feature type="domain" description="RNA polymerase Rpb1" evidence="7">
    <location>
        <begin position="96"/>
        <end position="164"/>
    </location>
</feature>
<feature type="domain" description="RNA polymerase Rpb1" evidence="6">
    <location>
        <begin position="176"/>
        <end position="1055"/>
    </location>
</feature>
<dbReference type="NCBIfam" id="TIGR02388">
    <property type="entry name" value="rpoC2_cyan"/>
    <property type="match status" value="1"/>
</dbReference>
<organism evidence="8">
    <name type="scientific">Cosmarium botrytis</name>
    <dbReference type="NCBI Taxonomy" id="33101"/>
    <lineage>
        <taxon>Eukaryota</taxon>
        <taxon>Viridiplantae</taxon>
        <taxon>Streptophyta</taxon>
        <taxon>Zygnematophyceae</taxon>
        <taxon>Zygnematophycidae</taxon>
        <taxon>Desmidiales</taxon>
        <taxon>Desmidiaceae</taxon>
        <taxon>Cosmarium</taxon>
    </lineage>
</organism>
<comment type="similarity">
    <text evidence="5">Belongs to the RNA polymerase beta' chain family. RpoC2 subfamily.</text>
</comment>
<gene>
    <name evidence="5 8" type="primary">rpoC2</name>
</gene>
<dbReference type="RefSeq" id="YP_009258551.1">
    <property type="nucleotide sequence ID" value="NC_030357.1"/>
</dbReference>
<dbReference type="GO" id="GO:0000428">
    <property type="term" value="C:DNA-directed RNA polymerase complex"/>
    <property type="evidence" value="ECO:0007669"/>
    <property type="project" value="UniProtKB-KW"/>
</dbReference>
<comment type="subunit">
    <text evidence="5">In plastids the minimal PEP RNA polymerase catalytic core is composed of four subunits: alpha, beta, beta', and beta''. When a (nuclear-encoded) sigma factor is associated with the core the holoenzyme is formed, which can initiate transcription.</text>
</comment>
<dbReference type="Gene3D" id="1.10.1790.20">
    <property type="match status" value="1"/>
</dbReference>
<protein>
    <recommendedName>
        <fullName evidence="5">DNA-directed RNA polymerase subunit beta''</fullName>
        <ecNumber evidence="5">2.7.7.6</ecNumber>
    </recommendedName>
    <alternativeName>
        <fullName evidence="5">PEP</fullName>
    </alternativeName>
    <alternativeName>
        <fullName evidence="5">Plastid-encoded RNA polymerase subunit beta''</fullName>
        <shortName evidence="5">RNA polymerase subunit beta''</shortName>
    </alternativeName>
</protein>
<dbReference type="InterPro" id="IPR012756">
    <property type="entry name" value="DNA-dir_RpoC2_beta_pp"/>
</dbReference>
<feature type="binding site" evidence="5">
    <location>
        <position position="323"/>
    </location>
    <ligand>
        <name>Zn(2+)</name>
        <dbReference type="ChEBI" id="CHEBI:29105"/>
    </ligand>
</feature>
<dbReference type="HAMAP" id="MF_01324">
    <property type="entry name" value="RNApol_bact_RpoC2"/>
    <property type="match status" value="1"/>
</dbReference>
<comment type="cofactor">
    <cofactor evidence="5">
        <name>Zn(2+)</name>
        <dbReference type="ChEBI" id="CHEBI:29105"/>
    </cofactor>
    <text evidence="5">Binds 1 Zn(2+) ion per subunit.</text>
</comment>
<feature type="binding site" evidence="5">
    <location>
        <position position="224"/>
    </location>
    <ligand>
        <name>Zn(2+)</name>
        <dbReference type="ChEBI" id="CHEBI:29105"/>
    </ligand>
</feature>
<dbReference type="GO" id="GO:0006351">
    <property type="term" value="P:DNA-templated transcription"/>
    <property type="evidence" value="ECO:0007669"/>
    <property type="project" value="UniProtKB-UniRule"/>
</dbReference>
<dbReference type="GeneID" id="27985002"/>
<keyword evidence="5" id="KW-0862">Zinc</keyword>
<feature type="binding site" evidence="5">
    <location>
        <position position="316"/>
    </location>
    <ligand>
        <name>Zn(2+)</name>
        <dbReference type="ChEBI" id="CHEBI:29105"/>
    </ligand>
</feature>
<geneLocation type="chloroplast" evidence="8"/>
<evidence type="ECO:0000256" key="3">
    <source>
        <dbReference type="ARBA" id="ARBA00022695"/>
    </source>
</evidence>
<evidence type="ECO:0000259" key="6">
    <source>
        <dbReference type="Pfam" id="PF04998"/>
    </source>
</evidence>
<dbReference type="Gene3D" id="1.10.274.100">
    <property type="entry name" value="RNA polymerase Rpb1, domain 3"/>
    <property type="match status" value="1"/>
</dbReference>
<dbReference type="EC" id="2.7.7.6" evidence="5"/>
<dbReference type="Pfam" id="PF04998">
    <property type="entry name" value="RNA_pol_Rpb1_5"/>
    <property type="match status" value="1"/>
</dbReference>
<dbReference type="InterPro" id="IPR038120">
    <property type="entry name" value="Rpb1_funnel_sf"/>
</dbReference>
<evidence type="ECO:0000259" key="7">
    <source>
        <dbReference type="Pfam" id="PF05000"/>
    </source>
</evidence>
<dbReference type="GO" id="GO:0003899">
    <property type="term" value="F:DNA-directed RNA polymerase activity"/>
    <property type="evidence" value="ECO:0007669"/>
    <property type="project" value="UniProtKB-UniRule"/>
</dbReference>